<dbReference type="WBParaSite" id="BXY_1495400.1">
    <property type="protein sequence ID" value="BXY_1495400.1"/>
    <property type="gene ID" value="BXY_1495400"/>
</dbReference>
<protein>
    <submittedName>
        <fullName evidence="6">Fcf2 domain-containing protein</fullName>
    </submittedName>
</protein>
<evidence type="ECO:0000313" key="6">
    <source>
        <dbReference type="WBParaSite" id="BXY_1495400.1"/>
    </source>
</evidence>
<comment type="subcellular location">
    <subcellularLocation>
        <location evidence="1">Nucleus</location>
        <location evidence="1">Nucleolus</location>
    </subcellularLocation>
</comment>
<proteinExistence type="predicted"/>
<dbReference type="AlphaFoldDB" id="A0A1I7SPG2"/>
<dbReference type="PANTHER" id="PTHR21686:SF12">
    <property type="entry name" value="DEOXYNUCLEOTIDYLTRANSFERASE TERMINAL-INTERACTING PROTEIN 2"/>
    <property type="match status" value="1"/>
</dbReference>
<sequence length="102" mass="11868">IFILSNAMKSLQMLARAVVDDDYDKKAIQEIQKKSARQQKRERKAERESTKGKGWFNLPATELTEETKRDLELLQIRGSIDPTAHYRKNDLKVLPKYFQTGT</sequence>
<name>A0A1I7SPG2_BURXY</name>
<dbReference type="GO" id="GO:0005730">
    <property type="term" value="C:nucleolus"/>
    <property type="evidence" value="ECO:0007669"/>
    <property type="project" value="UniProtKB-SubCell"/>
</dbReference>
<organism evidence="5 6">
    <name type="scientific">Bursaphelenchus xylophilus</name>
    <name type="common">Pinewood nematode worm</name>
    <name type="synonym">Aphelenchoides xylophilus</name>
    <dbReference type="NCBI Taxonomy" id="6326"/>
    <lineage>
        <taxon>Eukaryota</taxon>
        <taxon>Metazoa</taxon>
        <taxon>Ecdysozoa</taxon>
        <taxon>Nematoda</taxon>
        <taxon>Chromadorea</taxon>
        <taxon>Rhabditida</taxon>
        <taxon>Tylenchina</taxon>
        <taxon>Tylenchomorpha</taxon>
        <taxon>Aphelenchoidea</taxon>
        <taxon>Aphelenchoididae</taxon>
        <taxon>Bursaphelenchus</taxon>
    </lineage>
</organism>
<dbReference type="PANTHER" id="PTHR21686">
    <property type="entry name" value="DEOXYNUCLEOTIDYLTRANSFERASE TERMINAL-INTERACTING PROTEIN 2"/>
    <property type="match status" value="1"/>
</dbReference>
<dbReference type="Proteomes" id="UP000095284">
    <property type="component" value="Unplaced"/>
</dbReference>
<dbReference type="GO" id="GO:0003723">
    <property type="term" value="F:RNA binding"/>
    <property type="evidence" value="ECO:0007669"/>
    <property type="project" value="TreeGrafter"/>
</dbReference>
<dbReference type="InterPro" id="IPR039883">
    <property type="entry name" value="Fcf2/DNTTIP2"/>
</dbReference>
<evidence type="ECO:0000313" key="5">
    <source>
        <dbReference type="Proteomes" id="UP000095284"/>
    </source>
</evidence>
<dbReference type="GO" id="GO:0006396">
    <property type="term" value="P:RNA processing"/>
    <property type="evidence" value="ECO:0007669"/>
    <property type="project" value="TreeGrafter"/>
</dbReference>
<dbReference type="Pfam" id="PF08698">
    <property type="entry name" value="Fcf2"/>
    <property type="match status" value="1"/>
</dbReference>
<dbReference type="InterPro" id="IPR014810">
    <property type="entry name" value="Fcf2_C"/>
</dbReference>
<reference evidence="6" key="1">
    <citation type="submission" date="2016-11" db="UniProtKB">
        <authorList>
            <consortium name="WormBaseParasite"/>
        </authorList>
    </citation>
    <scope>IDENTIFICATION</scope>
</reference>
<evidence type="ECO:0000256" key="1">
    <source>
        <dbReference type="ARBA" id="ARBA00004604"/>
    </source>
</evidence>
<feature type="region of interest" description="Disordered" evidence="3">
    <location>
        <begin position="32"/>
        <end position="59"/>
    </location>
</feature>
<keyword evidence="2" id="KW-0539">Nucleus</keyword>
<feature type="domain" description="Fcf2 pre-rRNA processing C-terminal" evidence="4">
    <location>
        <begin position="48"/>
        <end position="102"/>
    </location>
</feature>
<evidence type="ECO:0000256" key="3">
    <source>
        <dbReference type="SAM" id="MobiDB-lite"/>
    </source>
</evidence>
<accession>A0A1I7SPG2</accession>
<evidence type="ECO:0000256" key="2">
    <source>
        <dbReference type="ARBA" id="ARBA00023242"/>
    </source>
</evidence>
<evidence type="ECO:0000259" key="4">
    <source>
        <dbReference type="Pfam" id="PF08698"/>
    </source>
</evidence>